<dbReference type="SUPFAM" id="SSF57535">
    <property type="entry name" value="Complement control module/SCR domain"/>
    <property type="match status" value="1"/>
</dbReference>
<organism evidence="7 8">
    <name type="scientific">Phoxinus phoxinus</name>
    <name type="common">Eurasian minnow</name>
    <dbReference type="NCBI Taxonomy" id="58324"/>
    <lineage>
        <taxon>Eukaryota</taxon>
        <taxon>Metazoa</taxon>
        <taxon>Chordata</taxon>
        <taxon>Craniata</taxon>
        <taxon>Vertebrata</taxon>
        <taxon>Euteleostomi</taxon>
        <taxon>Actinopterygii</taxon>
        <taxon>Neopterygii</taxon>
        <taxon>Teleostei</taxon>
        <taxon>Ostariophysi</taxon>
        <taxon>Cypriniformes</taxon>
        <taxon>Leuciscidae</taxon>
        <taxon>Phoxininae</taxon>
        <taxon>Phoxinus</taxon>
    </lineage>
</organism>
<dbReference type="Gene3D" id="2.10.70.10">
    <property type="entry name" value="Complement Module, domain 1"/>
    <property type="match status" value="2"/>
</dbReference>
<keyword evidence="3" id="KW-0732">Signal</keyword>
<dbReference type="Proteomes" id="UP001364617">
    <property type="component" value="Unassembled WGS sequence"/>
</dbReference>
<feature type="domain" description="Sushi" evidence="6">
    <location>
        <begin position="1"/>
        <end position="26"/>
    </location>
</feature>
<evidence type="ECO:0000259" key="6">
    <source>
        <dbReference type="PROSITE" id="PS50923"/>
    </source>
</evidence>
<dbReference type="CDD" id="cd00033">
    <property type="entry name" value="CCP"/>
    <property type="match status" value="1"/>
</dbReference>
<feature type="disulfide bond" evidence="5">
    <location>
        <begin position="88"/>
        <end position="131"/>
    </location>
</feature>
<evidence type="ECO:0000256" key="2">
    <source>
        <dbReference type="ARBA" id="ARBA00022659"/>
    </source>
</evidence>
<dbReference type="InterPro" id="IPR035976">
    <property type="entry name" value="Sushi/SCR/CCP_sf"/>
</dbReference>
<comment type="caution">
    <text evidence="5">Lacks conserved residue(s) required for the propagation of feature annotation.</text>
</comment>
<proteinExistence type="predicted"/>
<evidence type="ECO:0000256" key="1">
    <source>
        <dbReference type="ARBA" id="ARBA00004328"/>
    </source>
</evidence>
<dbReference type="EMBL" id="JAYKXH010000018">
    <property type="protein sequence ID" value="KAK7137135.1"/>
    <property type="molecule type" value="Genomic_DNA"/>
</dbReference>
<dbReference type="Pfam" id="PF00084">
    <property type="entry name" value="Sushi"/>
    <property type="match status" value="1"/>
</dbReference>
<evidence type="ECO:0000256" key="4">
    <source>
        <dbReference type="ARBA" id="ARBA00023157"/>
    </source>
</evidence>
<accession>A0AAN9CHZ6</accession>
<dbReference type="PANTHER" id="PTHR45785:SF2">
    <property type="entry name" value="COMPLEMENT FACTOR H-RELATED"/>
    <property type="match status" value="1"/>
</dbReference>
<keyword evidence="4 5" id="KW-1015">Disulfide bond</keyword>
<dbReference type="InterPro" id="IPR051503">
    <property type="entry name" value="ComplSys_Reg/VirEntry_Med"/>
</dbReference>
<evidence type="ECO:0000313" key="8">
    <source>
        <dbReference type="Proteomes" id="UP001364617"/>
    </source>
</evidence>
<sequence length="210" mass="24012">MRFYGQRAIECQPDGRWNYPYPQCGGTIECSQPTRNLRFVKLSDEKTVFSNFEILIYTCKTPYDEISGALMCKNGKWNGTFVCKSGICPPPPYLQHGDYSIISTEKDVITEVSYTCQSYYVLDKQQESYKCVEGKWETPPKCLGPCEINDIVEKYNLQLPTEKVYVKHADKYRLNCRAGWNTGSEMGTYVDVSCSKGNLQIDKSCDTQNN</sequence>
<keyword evidence="8" id="KW-1185">Reference proteome</keyword>
<comment type="subcellular location">
    <subcellularLocation>
        <location evidence="1">Virion</location>
    </subcellularLocation>
</comment>
<name>A0AAN9CHZ6_9TELE</name>
<dbReference type="PROSITE" id="PS50923">
    <property type="entry name" value="SUSHI"/>
    <property type="match status" value="2"/>
</dbReference>
<gene>
    <name evidence="7" type="ORF">R3I93_017262</name>
</gene>
<reference evidence="7 8" key="1">
    <citation type="submission" date="2024-02" db="EMBL/GenBank/DDBJ databases">
        <title>Chromosome-level genome assembly of the Eurasian Minnow (Phoxinus phoxinus).</title>
        <authorList>
            <person name="Oriowo T.O."/>
            <person name="Martin S."/>
            <person name="Stange M."/>
            <person name="Chrysostomakis Y."/>
            <person name="Brown T."/>
            <person name="Winkler S."/>
            <person name="Kukowka S."/>
            <person name="Myers E.W."/>
            <person name="Bohne A."/>
        </authorList>
    </citation>
    <scope>NUCLEOTIDE SEQUENCE [LARGE SCALE GENOMIC DNA]</scope>
    <source>
        <strain evidence="7">ZFMK-TIS-60720</strain>
        <tissue evidence="7">Whole Organism</tissue>
    </source>
</reference>
<dbReference type="PANTHER" id="PTHR45785">
    <property type="entry name" value="COMPLEMENT FACTOR H-RELATED"/>
    <property type="match status" value="1"/>
</dbReference>
<dbReference type="InterPro" id="IPR000436">
    <property type="entry name" value="Sushi_SCR_CCP_dom"/>
</dbReference>
<evidence type="ECO:0000256" key="5">
    <source>
        <dbReference type="PROSITE-ProRule" id="PRU00302"/>
    </source>
</evidence>
<protein>
    <recommendedName>
        <fullName evidence="6">Sushi domain-containing protein</fullName>
    </recommendedName>
</protein>
<dbReference type="AlphaFoldDB" id="A0AAN9CHZ6"/>
<evidence type="ECO:0000256" key="3">
    <source>
        <dbReference type="ARBA" id="ARBA00022729"/>
    </source>
</evidence>
<comment type="caution">
    <text evidence="7">The sequence shown here is derived from an EMBL/GenBank/DDBJ whole genome shotgun (WGS) entry which is preliminary data.</text>
</comment>
<feature type="domain" description="Sushi" evidence="6">
    <location>
        <begin position="86"/>
        <end position="144"/>
    </location>
</feature>
<keyword evidence="2 5" id="KW-0768">Sushi</keyword>
<dbReference type="SMART" id="SM00032">
    <property type="entry name" value="CCP"/>
    <property type="match status" value="2"/>
</dbReference>
<evidence type="ECO:0000313" key="7">
    <source>
        <dbReference type="EMBL" id="KAK7137135.1"/>
    </source>
</evidence>